<proteinExistence type="predicted"/>
<dbReference type="Proteomes" id="UP000199054">
    <property type="component" value="Unassembled WGS sequence"/>
</dbReference>
<dbReference type="CDD" id="cd08268">
    <property type="entry name" value="MDR2"/>
    <property type="match status" value="1"/>
</dbReference>
<dbReference type="SUPFAM" id="SSF50129">
    <property type="entry name" value="GroES-like"/>
    <property type="match status" value="1"/>
</dbReference>
<dbReference type="AlphaFoldDB" id="A0A1H8EGT1"/>
<keyword evidence="3" id="KW-1185">Reference proteome</keyword>
<reference evidence="2 3" key="1">
    <citation type="submission" date="2016-10" db="EMBL/GenBank/DDBJ databases">
        <authorList>
            <person name="de Groot N.N."/>
        </authorList>
    </citation>
    <scope>NUCLEOTIDE SEQUENCE [LARGE SCALE GENOMIC DNA]</scope>
    <source>
        <strain evidence="2 3">DSM 8512</strain>
    </source>
</reference>
<dbReference type="InterPro" id="IPR051397">
    <property type="entry name" value="Zn-ADH-like_protein"/>
</dbReference>
<dbReference type="PANTHER" id="PTHR43677">
    <property type="entry name" value="SHORT-CHAIN DEHYDROGENASE/REDUCTASE"/>
    <property type="match status" value="1"/>
</dbReference>
<protein>
    <submittedName>
        <fullName evidence="2">NADPH:quinone reductase</fullName>
    </submittedName>
</protein>
<dbReference type="Gene3D" id="3.40.50.720">
    <property type="entry name" value="NAD(P)-binding Rossmann-like Domain"/>
    <property type="match status" value="1"/>
</dbReference>
<organism evidence="2 3">
    <name type="scientific">Paracoccus alcaliphilus</name>
    <dbReference type="NCBI Taxonomy" id="34002"/>
    <lineage>
        <taxon>Bacteria</taxon>
        <taxon>Pseudomonadati</taxon>
        <taxon>Pseudomonadota</taxon>
        <taxon>Alphaproteobacteria</taxon>
        <taxon>Rhodobacterales</taxon>
        <taxon>Paracoccaceae</taxon>
        <taxon>Paracoccus</taxon>
    </lineage>
</organism>
<dbReference type="InterPro" id="IPR020843">
    <property type="entry name" value="ER"/>
</dbReference>
<dbReference type="InterPro" id="IPR013154">
    <property type="entry name" value="ADH-like_N"/>
</dbReference>
<sequence>MGIDKIGERVVRVHATGGPEVLRIDHIPAAPPGPGEIGIRVAAIGLNRADVMFRRNTYIEKPVLPSRLGFEAAGRVSAIGAGVEGFHIGQRVSVVPGAPLGAHGTCADWVNVPASRILPCPDDFSDVQAAALWMSYGTPYGALIEVCRIRAGQRVLITAANSTVGLAAIQICRAAGASPIGTVLDENLRLPMLEAGAEAVIVTKREGLAQGMARAAPDGIDAAFDAVGGPQVAEIAEATRPRGTIVIHGSLSNEPTPFPLKIALRRNLSLRGYYYTEVTDDPEALSRAQSFLTTGIASGLIAPRIDRCFSLDQIAQAHSYLESSQQFGKVVVLTQPKS</sequence>
<dbReference type="GO" id="GO:0016491">
    <property type="term" value="F:oxidoreductase activity"/>
    <property type="evidence" value="ECO:0007669"/>
    <property type="project" value="InterPro"/>
</dbReference>
<dbReference type="InterPro" id="IPR036291">
    <property type="entry name" value="NAD(P)-bd_dom_sf"/>
</dbReference>
<accession>A0A1H8EGT1</accession>
<dbReference type="Gene3D" id="3.90.180.10">
    <property type="entry name" value="Medium-chain alcohol dehydrogenases, catalytic domain"/>
    <property type="match status" value="1"/>
</dbReference>
<dbReference type="SUPFAM" id="SSF51735">
    <property type="entry name" value="NAD(P)-binding Rossmann-fold domains"/>
    <property type="match status" value="1"/>
</dbReference>
<dbReference type="RefSeq" id="WP_090610304.1">
    <property type="nucleotide sequence ID" value="NZ_CP067127.1"/>
</dbReference>
<feature type="domain" description="Enoyl reductase (ER)" evidence="1">
    <location>
        <begin position="17"/>
        <end position="332"/>
    </location>
</feature>
<dbReference type="InterPro" id="IPR011032">
    <property type="entry name" value="GroES-like_sf"/>
</dbReference>
<dbReference type="OrthoDB" id="9805883at2"/>
<dbReference type="STRING" id="34002.SAMN04489859_100276"/>
<dbReference type="InterPro" id="IPR013149">
    <property type="entry name" value="ADH-like_C"/>
</dbReference>
<dbReference type="Pfam" id="PF00107">
    <property type="entry name" value="ADH_zinc_N"/>
    <property type="match status" value="1"/>
</dbReference>
<dbReference type="Pfam" id="PF08240">
    <property type="entry name" value="ADH_N"/>
    <property type="match status" value="1"/>
</dbReference>
<evidence type="ECO:0000259" key="1">
    <source>
        <dbReference type="SMART" id="SM00829"/>
    </source>
</evidence>
<name>A0A1H8EGT1_9RHOB</name>
<dbReference type="EMBL" id="FODE01000002">
    <property type="protein sequence ID" value="SEN18781.1"/>
    <property type="molecule type" value="Genomic_DNA"/>
</dbReference>
<gene>
    <name evidence="2" type="ORF">SAMN04489859_100276</name>
</gene>
<dbReference type="SMART" id="SM00829">
    <property type="entry name" value="PKS_ER"/>
    <property type="match status" value="1"/>
</dbReference>
<evidence type="ECO:0000313" key="3">
    <source>
        <dbReference type="Proteomes" id="UP000199054"/>
    </source>
</evidence>
<evidence type="ECO:0000313" key="2">
    <source>
        <dbReference type="EMBL" id="SEN18781.1"/>
    </source>
</evidence>
<dbReference type="PANTHER" id="PTHR43677:SF4">
    <property type="entry name" value="QUINONE OXIDOREDUCTASE-LIKE PROTEIN 2"/>
    <property type="match status" value="1"/>
</dbReference>